<organism evidence="2">
    <name type="scientific">Serratia marcescens</name>
    <dbReference type="NCBI Taxonomy" id="615"/>
    <lineage>
        <taxon>Bacteria</taxon>
        <taxon>Pseudomonadati</taxon>
        <taxon>Pseudomonadota</taxon>
        <taxon>Gammaproteobacteria</taxon>
        <taxon>Enterobacterales</taxon>
        <taxon>Yersiniaceae</taxon>
        <taxon>Serratia</taxon>
    </lineage>
</organism>
<accession>V5YUV0</accession>
<dbReference type="EMBL" id="AB894481">
    <property type="protein sequence ID" value="BAO21019.1"/>
    <property type="molecule type" value="Genomic_DNA"/>
</dbReference>
<feature type="region of interest" description="Disordered" evidence="1">
    <location>
        <begin position="115"/>
        <end position="181"/>
    </location>
</feature>
<dbReference type="AlphaFoldDB" id="V5YUV0"/>
<reference evidence="2" key="1">
    <citation type="submission" date="2013-12" db="EMBL/GenBank/DDBJ databases">
        <title>Genetic environments surrounding aac(6')-Ial.</title>
        <authorList>
            <person name="Tada T."/>
            <person name="Miyoshi-Akiyama T."/>
            <person name="Kirikae T."/>
        </authorList>
    </citation>
    <scope>NUCLEOTIDE SEQUENCE</scope>
    <source>
        <strain evidence="2">IOMTU 115</strain>
    </source>
</reference>
<name>V5YUV0_SERMA</name>
<feature type="compositionally biased region" description="Low complexity" evidence="1">
    <location>
        <begin position="128"/>
        <end position="140"/>
    </location>
</feature>
<evidence type="ECO:0000256" key="1">
    <source>
        <dbReference type="SAM" id="MobiDB-lite"/>
    </source>
</evidence>
<proteinExistence type="predicted"/>
<protein>
    <submittedName>
        <fullName evidence="2">HPP family protein</fullName>
    </submittedName>
</protein>
<evidence type="ECO:0000313" key="2">
    <source>
        <dbReference type="EMBL" id="BAO21019.1"/>
    </source>
</evidence>
<sequence>MPLMRQLLGAQQDLLQIVLVDIEQISLHQRLVQIGAGDGNGIDRQIGRFGLRRRQRVRVAPPGQVIEQNGQRRQQHRVQQHRVQHEVVAHLVNAGAAEDSGQRHRAAGWMQAAQLEHQADGHRRRRAAGQAGIGDQQTGADAHRRRQRIAADDRPRLRQRAVGHAEQQHRRSAHRRDKPQVHLAQNKVADPAGEHQPQTGADAGNQHLSFAHRQRVRPQARASHFHPFYPLRLHVTQYGSIHVLATNISHHPEGTHGAVNRAAQELLG</sequence>